<comment type="caution">
    <text evidence="1">The sequence shown here is derived from an EMBL/GenBank/DDBJ whole genome shotgun (WGS) entry which is preliminary data.</text>
</comment>
<proteinExistence type="predicted"/>
<name>A0ACC2PVI7_9HYME</name>
<dbReference type="EMBL" id="CM056741">
    <property type="protein sequence ID" value="KAJ8685800.1"/>
    <property type="molecule type" value="Genomic_DNA"/>
</dbReference>
<evidence type="ECO:0000313" key="2">
    <source>
        <dbReference type="Proteomes" id="UP001239111"/>
    </source>
</evidence>
<keyword evidence="2" id="KW-1185">Reference proteome</keyword>
<evidence type="ECO:0000313" key="1">
    <source>
        <dbReference type="EMBL" id="KAJ8685800.1"/>
    </source>
</evidence>
<organism evidence="1 2">
    <name type="scientific">Eretmocerus hayati</name>
    <dbReference type="NCBI Taxonomy" id="131215"/>
    <lineage>
        <taxon>Eukaryota</taxon>
        <taxon>Metazoa</taxon>
        <taxon>Ecdysozoa</taxon>
        <taxon>Arthropoda</taxon>
        <taxon>Hexapoda</taxon>
        <taxon>Insecta</taxon>
        <taxon>Pterygota</taxon>
        <taxon>Neoptera</taxon>
        <taxon>Endopterygota</taxon>
        <taxon>Hymenoptera</taxon>
        <taxon>Apocrita</taxon>
        <taxon>Proctotrupomorpha</taxon>
        <taxon>Chalcidoidea</taxon>
        <taxon>Aphelinidae</taxon>
        <taxon>Aphelininae</taxon>
        <taxon>Eretmocerus</taxon>
    </lineage>
</organism>
<accession>A0ACC2PVI7</accession>
<reference evidence="1" key="1">
    <citation type="submission" date="2023-04" db="EMBL/GenBank/DDBJ databases">
        <title>A chromosome-level genome assembly of the parasitoid wasp Eretmocerus hayati.</title>
        <authorList>
            <person name="Zhong Y."/>
            <person name="Liu S."/>
            <person name="Liu Y."/>
        </authorList>
    </citation>
    <scope>NUCLEOTIDE SEQUENCE</scope>
    <source>
        <strain evidence="1">ZJU_SS_LIU_2023</strain>
    </source>
</reference>
<sequence length="117" mass="12713">MVRNCSGVGLETCIDGIPTGSGAVIRNYQELLVLVGGCQKNQLQVGKIMKRRQQWIKTTRNQRDQQLTTAIGHDPGLNSSASLLQHVCSYNGAKLFRGRLRASSDGVSADSEAVLRD</sequence>
<dbReference type="Proteomes" id="UP001239111">
    <property type="component" value="Chromosome 1"/>
</dbReference>
<gene>
    <name evidence="1" type="ORF">QAD02_021593</name>
</gene>
<protein>
    <submittedName>
        <fullName evidence="1">Uncharacterized protein</fullName>
    </submittedName>
</protein>